<feature type="transmembrane region" description="Helical" evidence="8">
    <location>
        <begin position="165"/>
        <end position="183"/>
    </location>
</feature>
<evidence type="ECO:0000256" key="3">
    <source>
        <dbReference type="ARBA" id="ARBA00022448"/>
    </source>
</evidence>
<dbReference type="PRINTS" id="PR00175">
    <property type="entry name" value="NAALASMPORT"/>
</dbReference>
<feature type="transmembrane region" description="Helical" evidence="8">
    <location>
        <begin position="80"/>
        <end position="101"/>
    </location>
</feature>
<feature type="transmembrane region" description="Helical" evidence="8">
    <location>
        <begin position="50"/>
        <end position="74"/>
    </location>
</feature>
<evidence type="ECO:0000256" key="2">
    <source>
        <dbReference type="ARBA" id="ARBA00009261"/>
    </source>
</evidence>
<dbReference type="InterPro" id="IPR001463">
    <property type="entry name" value="Na/Ala_symport"/>
</dbReference>
<feature type="transmembrane region" description="Helical" evidence="8">
    <location>
        <begin position="377"/>
        <end position="394"/>
    </location>
</feature>
<dbReference type="EMBL" id="QRQN01000021">
    <property type="protein sequence ID" value="RHN05161.1"/>
    <property type="molecule type" value="Genomic_DNA"/>
</dbReference>
<dbReference type="Proteomes" id="UP000283586">
    <property type="component" value="Unassembled WGS sequence"/>
</dbReference>
<name>A0A3R6LQU4_9FIRM</name>
<dbReference type="GO" id="GO:0005283">
    <property type="term" value="F:amino acid:sodium symporter activity"/>
    <property type="evidence" value="ECO:0007669"/>
    <property type="project" value="InterPro"/>
</dbReference>
<feature type="transmembrane region" description="Helical" evidence="8">
    <location>
        <begin position="6"/>
        <end position="29"/>
    </location>
</feature>
<keyword evidence="4 8" id="KW-1003">Cell membrane</keyword>
<keyword evidence="8" id="KW-0769">Symport</keyword>
<gene>
    <name evidence="9" type="ORF">DWZ31_15000</name>
</gene>
<evidence type="ECO:0000256" key="5">
    <source>
        <dbReference type="ARBA" id="ARBA00022692"/>
    </source>
</evidence>
<evidence type="ECO:0000256" key="4">
    <source>
        <dbReference type="ARBA" id="ARBA00022475"/>
    </source>
</evidence>
<sequence>MQKISQLAATGQILLLLGTHLYFTFRLRFIQRKIPCGIRLSFSGKNNTSYSALATALAATIGTGNIIGISTAIAVGGAGAVFWCWITGVLGIATCYGECFLSMKYRKTEKDGKRIGGPMYVLERGMQQKGLAVLFSVFTILASLGIGSSVQAHSISAAVTEQIPVSPHIIGMAAGVLAGKVIIGGSRQIGKVCTWLVPVMSAFYLGGCIFILTKNYTVIPEAVKMIVTSAFVPEAAAGGVVGTTVMAGLRTGISRGLFTNEAGLGSIPMAAATAQHASPRDQALVSMTGPFWDTVVMCAITGIASVSSMIAHPGNYAGVPGERMCFAVFRELPVWGDEMLSVSLVLFAFATIIGWNVYGECAVRYLFGEKGVRIYQVVYMMCVYFGAVITLDVVWGISDLFNFLMAVPNLICLLGLRREIEIKELLFTGRHFLN</sequence>
<keyword evidence="7 8" id="KW-0472">Membrane</keyword>
<comment type="subcellular location">
    <subcellularLocation>
        <location evidence="1 8">Cell membrane</location>
        <topology evidence="1 8">Multi-pass membrane protein</topology>
    </subcellularLocation>
</comment>
<dbReference type="AlphaFoldDB" id="A0A3R6LQU4"/>
<keyword evidence="6 8" id="KW-1133">Transmembrane helix</keyword>
<proteinExistence type="inferred from homology"/>
<comment type="similarity">
    <text evidence="2 8">Belongs to the alanine or glycine:cation symporter (AGCS) (TC 2.A.25) family.</text>
</comment>
<dbReference type="NCBIfam" id="TIGR00835">
    <property type="entry name" value="agcS"/>
    <property type="match status" value="1"/>
</dbReference>
<evidence type="ECO:0000313" key="9">
    <source>
        <dbReference type="EMBL" id="RHN05161.1"/>
    </source>
</evidence>
<feature type="transmembrane region" description="Helical" evidence="8">
    <location>
        <begin position="290"/>
        <end position="311"/>
    </location>
</feature>
<dbReference type="Pfam" id="PF01235">
    <property type="entry name" value="Na_Ala_symp"/>
    <property type="match status" value="1"/>
</dbReference>
<evidence type="ECO:0000256" key="1">
    <source>
        <dbReference type="ARBA" id="ARBA00004651"/>
    </source>
</evidence>
<dbReference type="RefSeq" id="WP_118489172.1">
    <property type="nucleotide sequence ID" value="NZ_QRQN01000021.1"/>
</dbReference>
<keyword evidence="5 8" id="KW-0812">Transmembrane</keyword>
<dbReference type="GO" id="GO:0005886">
    <property type="term" value="C:plasma membrane"/>
    <property type="evidence" value="ECO:0007669"/>
    <property type="project" value="UniProtKB-SubCell"/>
</dbReference>
<protein>
    <submittedName>
        <fullName evidence="9">Alanine:cation symporter family protein</fullName>
    </submittedName>
</protein>
<organism evidence="9 10">
    <name type="scientific">Roseburia intestinalis</name>
    <dbReference type="NCBI Taxonomy" id="166486"/>
    <lineage>
        <taxon>Bacteria</taxon>
        <taxon>Bacillati</taxon>
        <taxon>Bacillota</taxon>
        <taxon>Clostridia</taxon>
        <taxon>Lachnospirales</taxon>
        <taxon>Lachnospiraceae</taxon>
        <taxon>Roseburia</taxon>
    </lineage>
</organism>
<feature type="transmembrane region" description="Helical" evidence="8">
    <location>
        <begin position="225"/>
        <end position="249"/>
    </location>
</feature>
<feature type="transmembrane region" description="Helical" evidence="8">
    <location>
        <begin position="131"/>
        <end position="153"/>
    </location>
</feature>
<evidence type="ECO:0000256" key="8">
    <source>
        <dbReference type="RuleBase" id="RU363064"/>
    </source>
</evidence>
<feature type="transmembrane region" description="Helical" evidence="8">
    <location>
        <begin position="195"/>
        <end position="213"/>
    </location>
</feature>
<reference evidence="9 10" key="1">
    <citation type="submission" date="2018-08" db="EMBL/GenBank/DDBJ databases">
        <title>A genome reference for cultivated species of the human gut microbiota.</title>
        <authorList>
            <person name="Zou Y."/>
            <person name="Xue W."/>
            <person name="Luo G."/>
        </authorList>
    </citation>
    <scope>NUCLEOTIDE SEQUENCE [LARGE SCALE GENOMIC DNA]</scope>
    <source>
        <strain evidence="9 10">AF31-21AC</strain>
    </source>
</reference>
<evidence type="ECO:0000313" key="10">
    <source>
        <dbReference type="Proteomes" id="UP000283586"/>
    </source>
</evidence>
<keyword evidence="3 8" id="KW-0813">Transport</keyword>
<evidence type="ECO:0000256" key="6">
    <source>
        <dbReference type="ARBA" id="ARBA00022989"/>
    </source>
</evidence>
<dbReference type="PANTHER" id="PTHR30330:SF3">
    <property type="entry name" value="TRANSCRIPTIONAL REGULATOR, LRP FAMILY"/>
    <property type="match status" value="1"/>
</dbReference>
<evidence type="ECO:0000256" key="7">
    <source>
        <dbReference type="ARBA" id="ARBA00023136"/>
    </source>
</evidence>
<comment type="caution">
    <text evidence="9">The sequence shown here is derived from an EMBL/GenBank/DDBJ whole genome shotgun (WGS) entry which is preliminary data.</text>
</comment>
<dbReference type="PANTHER" id="PTHR30330">
    <property type="entry name" value="AGSS FAMILY TRANSPORTER, SODIUM-ALANINE"/>
    <property type="match status" value="1"/>
</dbReference>
<accession>A0A3R6LQU4</accession>
<feature type="transmembrane region" description="Helical" evidence="8">
    <location>
        <begin position="339"/>
        <end position="357"/>
    </location>
</feature>